<dbReference type="RefSeq" id="WP_162364634.1">
    <property type="nucleotide sequence ID" value="NZ_WUBS01000002.1"/>
</dbReference>
<dbReference type="InterPro" id="IPR036661">
    <property type="entry name" value="Luciferase-like_sf"/>
</dbReference>
<dbReference type="AlphaFoldDB" id="A0A845SFW4"/>
<reference evidence="13 14" key="1">
    <citation type="submission" date="2019-12" db="EMBL/GenBank/DDBJ databases">
        <authorList>
            <person name="Lee S.D."/>
        </authorList>
    </citation>
    <scope>NUCLEOTIDE SEQUENCE [LARGE SCALE GENOMIC DNA]</scope>
    <source>
        <strain evidence="13 14">SAP-6</strain>
    </source>
</reference>
<sequence>MKIGVFIPIGNNGWLISSHAPQYMPSFELNKAIVLKAEHYGFDFALSMIKLRGFGGKTEFWDHNLESFTLMAGLAAVTSKINIYATAATLTLPPAIVARMAVTIDSISQGRFGINLVTGWQKPEYEQMGLWPGDDYFGRRYDYLAEYVQVLRDLWGNGRSDFKGDYFQMNDCRLSPLPQASIKVICAGQSDAGMAFSARYADYNFCFGKGVNTPTAFAPTVERMKKAADDTGRNVSSYVLFMIIADDTDELARAKWEHYKAGADQEALAWLTEQSAKDTRSGPDTNVRQMSDPTSAVNINMGTLVGSYANVARMLDEVAGVAGTAGVLLTFDDFLPGIENFGQYIQPLMSCRTATLRQLSLDAQEVA</sequence>
<evidence type="ECO:0000256" key="4">
    <source>
        <dbReference type="ARBA" id="ARBA00023002"/>
    </source>
</evidence>
<accession>A0A845SFW4</accession>
<dbReference type="GO" id="GO:0006212">
    <property type="term" value="P:uracil catabolic process"/>
    <property type="evidence" value="ECO:0007669"/>
    <property type="project" value="UniProtKB-UniRule"/>
</dbReference>
<dbReference type="SUPFAM" id="SSF51679">
    <property type="entry name" value="Bacterial luciferase-like"/>
    <property type="match status" value="1"/>
</dbReference>
<evidence type="ECO:0000256" key="2">
    <source>
        <dbReference type="ARBA" id="ARBA00022643"/>
    </source>
</evidence>
<dbReference type="HAMAP" id="MF_01699">
    <property type="entry name" value="RutA"/>
    <property type="match status" value="1"/>
</dbReference>
<dbReference type="GO" id="GO:0052614">
    <property type="term" value="F:uracil oxygenase activity"/>
    <property type="evidence" value="ECO:0007669"/>
    <property type="project" value="UniProtKB-EC"/>
</dbReference>
<evidence type="ECO:0000256" key="3">
    <source>
        <dbReference type="ARBA" id="ARBA00022857"/>
    </source>
</evidence>
<dbReference type="Pfam" id="PF00296">
    <property type="entry name" value="Bac_luciferase"/>
    <property type="match status" value="1"/>
</dbReference>
<dbReference type="GO" id="GO:0046306">
    <property type="term" value="P:alkanesulfonate catabolic process"/>
    <property type="evidence" value="ECO:0007669"/>
    <property type="project" value="TreeGrafter"/>
</dbReference>
<dbReference type="InterPro" id="IPR019914">
    <property type="entry name" value="Pyrimidine_monooxygenase_RutA"/>
</dbReference>
<feature type="binding site" evidence="11">
    <location>
        <begin position="49"/>
        <end position="50"/>
    </location>
    <ligand>
        <name>FMN</name>
        <dbReference type="ChEBI" id="CHEBI:58210"/>
    </ligand>
</feature>
<feature type="binding site" evidence="11">
    <location>
        <begin position="140"/>
        <end position="141"/>
    </location>
    <ligand>
        <name>FMN</name>
        <dbReference type="ChEBI" id="CHEBI:58210"/>
    </ligand>
</feature>
<dbReference type="EC" id="1.14.99.46" evidence="9 11"/>
<dbReference type="GO" id="GO:0019740">
    <property type="term" value="P:nitrogen utilization"/>
    <property type="evidence" value="ECO:0007669"/>
    <property type="project" value="UniProtKB-UniRule"/>
</dbReference>
<feature type="domain" description="Luciferase-like" evidence="12">
    <location>
        <begin position="1"/>
        <end position="319"/>
    </location>
</feature>
<dbReference type="Proteomes" id="UP000461443">
    <property type="component" value="Unassembled WGS sequence"/>
</dbReference>
<feature type="binding site" evidence="11">
    <location>
        <position position="115"/>
    </location>
    <ligand>
        <name>FMN</name>
        <dbReference type="ChEBI" id="CHEBI:58210"/>
    </ligand>
</feature>
<dbReference type="FunFam" id="3.20.20.30:FF:000003">
    <property type="entry name" value="Pyrimidine monooxygenase RutA"/>
    <property type="match status" value="1"/>
</dbReference>
<dbReference type="PANTHER" id="PTHR42847:SF4">
    <property type="entry name" value="ALKANESULFONATE MONOOXYGENASE-RELATED"/>
    <property type="match status" value="1"/>
</dbReference>
<keyword evidence="2 11" id="KW-0288">FMN</keyword>
<comment type="function">
    <text evidence="11">Catalyzes the pyrimidine ring opening between N-3 and C-4 by an unusual flavin hydroperoxide-catalyzed mechanism, adding oxygen atoms in the process to yield ureidoacrylate peracid, that immediately reacts with FMN forming ureidoacrylate and FMN-N(5)-oxide. The FMN-N(5)-oxide reacts spontaneously with NADH to produce FMN. Requires the flavin reductase RutF to regenerate FMN in vivo.</text>
</comment>
<comment type="catalytic activity">
    <reaction evidence="7 11">
        <text>uracil + FMNH2 + NADH + O2 = (Z)-3-ureidoacrylate + FMN + NAD(+) + H2O + H(+)</text>
        <dbReference type="Rhea" id="RHEA:31587"/>
        <dbReference type="ChEBI" id="CHEBI:15377"/>
        <dbReference type="ChEBI" id="CHEBI:15378"/>
        <dbReference type="ChEBI" id="CHEBI:15379"/>
        <dbReference type="ChEBI" id="CHEBI:17568"/>
        <dbReference type="ChEBI" id="CHEBI:57540"/>
        <dbReference type="ChEBI" id="CHEBI:57618"/>
        <dbReference type="ChEBI" id="CHEBI:57945"/>
        <dbReference type="ChEBI" id="CHEBI:58210"/>
        <dbReference type="ChEBI" id="CHEBI:59891"/>
        <dbReference type="EC" id="1.14.99.46"/>
    </reaction>
</comment>
<name>A0A845SFW4_9GAMM</name>
<protein>
    <recommendedName>
        <fullName evidence="10 11">Pyrimidine monooxygenase RutA</fullName>
        <ecNumber evidence="9 11">1.14.99.46</ecNumber>
    </recommendedName>
</protein>
<evidence type="ECO:0000313" key="14">
    <source>
        <dbReference type="Proteomes" id="UP000461443"/>
    </source>
</evidence>
<organism evidence="13 14">
    <name type="scientific">Acerihabitans arboris</name>
    <dbReference type="NCBI Taxonomy" id="2691583"/>
    <lineage>
        <taxon>Bacteria</taxon>
        <taxon>Pseudomonadati</taxon>
        <taxon>Pseudomonadota</taxon>
        <taxon>Gammaproteobacteria</taxon>
        <taxon>Enterobacterales</taxon>
        <taxon>Pectobacteriaceae</taxon>
        <taxon>Acerihabitans</taxon>
    </lineage>
</organism>
<keyword evidence="1 11" id="KW-0285">Flavoprotein</keyword>
<proteinExistence type="inferred from homology"/>
<evidence type="ECO:0000256" key="11">
    <source>
        <dbReference type="HAMAP-Rule" id="MF_01699"/>
    </source>
</evidence>
<evidence type="ECO:0000256" key="7">
    <source>
        <dbReference type="ARBA" id="ARBA00052547"/>
    </source>
</evidence>
<feature type="binding site" evidence="11">
    <location>
        <position position="124"/>
    </location>
    <ligand>
        <name>FMN</name>
        <dbReference type="ChEBI" id="CHEBI:58210"/>
    </ligand>
</feature>
<feature type="binding site" evidence="11">
    <location>
        <position position="190"/>
    </location>
    <ligand>
        <name>FMN</name>
        <dbReference type="ChEBI" id="CHEBI:58210"/>
    </ligand>
</feature>
<dbReference type="NCBIfam" id="TIGR03612">
    <property type="entry name" value="RutA"/>
    <property type="match status" value="1"/>
</dbReference>
<dbReference type="EMBL" id="WUBS01000002">
    <property type="protein sequence ID" value="NDL61966.1"/>
    <property type="molecule type" value="Genomic_DNA"/>
</dbReference>
<evidence type="ECO:0000313" key="13">
    <source>
        <dbReference type="EMBL" id="NDL61966.1"/>
    </source>
</evidence>
<evidence type="ECO:0000259" key="12">
    <source>
        <dbReference type="Pfam" id="PF00296"/>
    </source>
</evidence>
<keyword evidence="14" id="KW-1185">Reference proteome</keyword>
<evidence type="ECO:0000256" key="9">
    <source>
        <dbReference type="ARBA" id="ARBA00066512"/>
    </source>
</evidence>
<dbReference type="InterPro" id="IPR050172">
    <property type="entry name" value="SsuD_RutA_monooxygenase"/>
</dbReference>
<dbReference type="Gene3D" id="3.20.20.30">
    <property type="entry name" value="Luciferase-like domain"/>
    <property type="match status" value="1"/>
</dbReference>
<dbReference type="InterPro" id="IPR011251">
    <property type="entry name" value="Luciferase-like_dom"/>
</dbReference>
<evidence type="ECO:0000256" key="5">
    <source>
        <dbReference type="ARBA" id="ARBA00023033"/>
    </source>
</evidence>
<dbReference type="CDD" id="cd01094">
    <property type="entry name" value="Alkanesulfonate_monoxygenase"/>
    <property type="match status" value="1"/>
</dbReference>
<evidence type="ECO:0000256" key="8">
    <source>
        <dbReference type="ARBA" id="ARBA00060917"/>
    </source>
</evidence>
<gene>
    <name evidence="11 13" type="primary">rutA</name>
    <name evidence="13" type="ORF">GRH90_04220</name>
</gene>
<dbReference type="PANTHER" id="PTHR42847">
    <property type="entry name" value="ALKANESULFONATE MONOOXYGENASE"/>
    <property type="match status" value="1"/>
</dbReference>
<comment type="catalytic activity">
    <reaction evidence="6 11">
        <text>thymine + FMNH2 + NADH + O2 = (Z)-2-methylureidoacrylate + FMN + NAD(+) + H2O + H(+)</text>
        <dbReference type="Rhea" id="RHEA:31599"/>
        <dbReference type="ChEBI" id="CHEBI:15377"/>
        <dbReference type="ChEBI" id="CHEBI:15378"/>
        <dbReference type="ChEBI" id="CHEBI:15379"/>
        <dbReference type="ChEBI" id="CHEBI:17821"/>
        <dbReference type="ChEBI" id="CHEBI:57540"/>
        <dbReference type="ChEBI" id="CHEBI:57618"/>
        <dbReference type="ChEBI" id="CHEBI:57945"/>
        <dbReference type="ChEBI" id="CHEBI:58210"/>
        <dbReference type="ChEBI" id="CHEBI:143783"/>
        <dbReference type="EC" id="1.14.99.46"/>
    </reaction>
</comment>
<keyword evidence="5 11" id="KW-0503">Monooxygenase</keyword>
<dbReference type="GO" id="GO:0008726">
    <property type="term" value="F:alkanesulfonate monooxygenase activity"/>
    <property type="evidence" value="ECO:0007669"/>
    <property type="project" value="TreeGrafter"/>
</dbReference>
<keyword evidence="3 11" id="KW-0521">NADP</keyword>
<evidence type="ECO:0000256" key="6">
    <source>
        <dbReference type="ARBA" id="ARBA00051709"/>
    </source>
</evidence>
<comment type="caution">
    <text evidence="13">The sequence shown here is derived from an EMBL/GenBank/DDBJ whole genome shotgun (WGS) entry which is preliminary data.</text>
</comment>
<evidence type="ECO:0000256" key="10">
    <source>
        <dbReference type="ARBA" id="ARBA00068171"/>
    </source>
</evidence>
<keyword evidence="4 11" id="KW-0560">Oxidoreductase</keyword>
<reference evidence="13 14" key="2">
    <citation type="submission" date="2020-02" db="EMBL/GenBank/DDBJ databases">
        <title>The new genus of Enterobacteriales.</title>
        <authorList>
            <person name="Kim I.S."/>
        </authorList>
    </citation>
    <scope>NUCLEOTIDE SEQUENCE [LARGE SCALE GENOMIC DNA]</scope>
    <source>
        <strain evidence="13 14">SAP-6</strain>
    </source>
</reference>
<evidence type="ECO:0000256" key="1">
    <source>
        <dbReference type="ARBA" id="ARBA00022630"/>
    </source>
</evidence>
<comment type="similarity">
    <text evidence="8 11">Belongs to the NtaA/SnaA/DszA monooxygenase family. RutA subfamily.</text>
</comment>